<evidence type="ECO:0000259" key="7">
    <source>
        <dbReference type="Pfam" id="PF01494"/>
    </source>
</evidence>
<dbReference type="InterPro" id="IPR036188">
    <property type="entry name" value="FAD/NAD-bd_sf"/>
</dbReference>
<keyword evidence="9" id="KW-1185">Reference proteome</keyword>
<dbReference type="RefSeq" id="WP_063774530.1">
    <property type="nucleotide sequence ID" value="NZ_JAVRFJ010000029.1"/>
</dbReference>
<dbReference type="PANTHER" id="PTHR13789">
    <property type="entry name" value="MONOOXYGENASE"/>
    <property type="match status" value="1"/>
</dbReference>
<comment type="cofactor">
    <cofactor evidence="1">
        <name>FAD</name>
        <dbReference type="ChEBI" id="CHEBI:57692"/>
    </cofactor>
</comment>
<dbReference type="Proteomes" id="UP001180737">
    <property type="component" value="Unassembled WGS sequence"/>
</dbReference>
<evidence type="ECO:0000256" key="3">
    <source>
        <dbReference type="ARBA" id="ARBA00022827"/>
    </source>
</evidence>
<feature type="domain" description="FAD-binding" evidence="7">
    <location>
        <begin position="6"/>
        <end position="347"/>
    </location>
</feature>
<dbReference type="InterPro" id="IPR050493">
    <property type="entry name" value="FAD-dep_Monooxygenase_BioMet"/>
</dbReference>
<keyword evidence="3" id="KW-0274">FAD</keyword>
<evidence type="ECO:0000256" key="1">
    <source>
        <dbReference type="ARBA" id="ARBA00001974"/>
    </source>
</evidence>
<proteinExistence type="predicted"/>
<evidence type="ECO:0000256" key="2">
    <source>
        <dbReference type="ARBA" id="ARBA00022630"/>
    </source>
</evidence>
<evidence type="ECO:0000313" key="8">
    <source>
        <dbReference type="EMBL" id="MDT0571501.1"/>
    </source>
</evidence>
<dbReference type="SUPFAM" id="SSF54373">
    <property type="entry name" value="FAD-linked reductases, C-terminal domain"/>
    <property type="match status" value="1"/>
</dbReference>
<reference evidence="8" key="1">
    <citation type="submission" date="2024-05" db="EMBL/GenBank/DDBJ databases">
        <title>30 novel species of actinomycetes from the DSMZ collection.</title>
        <authorList>
            <person name="Nouioui I."/>
        </authorList>
    </citation>
    <scope>NUCLEOTIDE SEQUENCE</scope>
    <source>
        <strain evidence="8">DSM 3412</strain>
    </source>
</reference>
<keyword evidence="2" id="KW-0285">Flavoprotein</keyword>
<name>A0ABU2Z4Y9_9ACTN</name>
<evidence type="ECO:0000256" key="6">
    <source>
        <dbReference type="SAM" id="MobiDB-lite"/>
    </source>
</evidence>
<organism evidence="8 9">
    <name type="scientific">Streptomyces gottesmaniae</name>
    <dbReference type="NCBI Taxonomy" id="3075518"/>
    <lineage>
        <taxon>Bacteria</taxon>
        <taxon>Bacillati</taxon>
        <taxon>Actinomycetota</taxon>
        <taxon>Actinomycetes</taxon>
        <taxon>Kitasatosporales</taxon>
        <taxon>Streptomycetaceae</taxon>
        <taxon>Streptomyces</taxon>
    </lineage>
</organism>
<comment type="caution">
    <text evidence="8">The sequence shown here is derived from an EMBL/GenBank/DDBJ whole genome shotgun (WGS) entry which is preliminary data.</text>
</comment>
<keyword evidence="5 8" id="KW-0503">Monooxygenase</keyword>
<accession>A0ABU2Z4Y9</accession>
<dbReference type="Gene3D" id="3.50.50.60">
    <property type="entry name" value="FAD/NAD(P)-binding domain"/>
    <property type="match status" value="1"/>
</dbReference>
<dbReference type="EMBL" id="JAVRFJ010000029">
    <property type="protein sequence ID" value="MDT0571501.1"/>
    <property type="molecule type" value="Genomic_DNA"/>
</dbReference>
<evidence type="ECO:0000313" key="9">
    <source>
        <dbReference type="Proteomes" id="UP001180737"/>
    </source>
</evidence>
<feature type="region of interest" description="Disordered" evidence="6">
    <location>
        <begin position="396"/>
        <end position="415"/>
    </location>
</feature>
<dbReference type="InterPro" id="IPR002938">
    <property type="entry name" value="FAD-bd"/>
</dbReference>
<keyword evidence="4" id="KW-0560">Oxidoreductase</keyword>
<dbReference type="Pfam" id="PF01494">
    <property type="entry name" value="FAD_binding_3"/>
    <property type="match status" value="1"/>
</dbReference>
<dbReference type="SUPFAM" id="SSF51905">
    <property type="entry name" value="FAD/NAD(P)-binding domain"/>
    <property type="match status" value="1"/>
</dbReference>
<dbReference type="GO" id="GO:0004497">
    <property type="term" value="F:monooxygenase activity"/>
    <property type="evidence" value="ECO:0007669"/>
    <property type="project" value="UniProtKB-KW"/>
</dbReference>
<evidence type="ECO:0000256" key="5">
    <source>
        <dbReference type="ARBA" id="ARBA00023033"/>
    </source>
</evidence>
<protein>
    <submittedName>
        <fullName evidence="8">FAD-dependent monooxygenase</fullName>
    </submittedName>
</protein>
<dbReference type="PANTHER" id="PTHR13789:SF318">
    <property type="entry name" value="GERANYLGERANYL DIPHOSPHATE REDUCTASE"/>
    <property type="match status" value="1"/>
</dbReference>
<evidence type="ECO:0000256" key="4">
    <source>
        <dbReference type="ARBA" id="ARBA00023002"/>
    </source>
</evidence>
<dbReference type="PRINTS" id="PR00420">
    <property type="entry name" value="RNGMNOXGNASE"/>
</dbReference>
<gene>
    <name evidence="8" type="ORF">RM704_29255</name>
</gene>
<sequence length="415" mass="44708">MAPSKAQIAIVGGGVAGLVTATLLHRHGMDVRLYEQTPVFGAVGAGIQLSPNGVRVLKRLGITDALARTGVRAGAIETRRWDDGSLIARVEHGTLCDERFGAPYYLIHRADLQRCLVSALPEGVVELGRGCARVVERPDEVELHFTDGSVTTADLVIGADGVHSVVRKAVVDDEPRFSGYSVHRGLVPADIVPSFARDPRVVFWLGPQRHVTYYPVVGGDTVHFSAVGVSGDGQAGTSSSPGTVENLDAAFAGWHEEVRRVVTAAASVTRWGLFDRDMADRYATDRVVLLGDAAHPTLPYLSQGANQALEDAMVLVRLLRDAGPGELARAVRRYEEFRIPRTADVHRRARALGETFHLPDGADQARRDSGLRARQGLEHLDWLYGYDAGAAVAPHPGPAVTAEREPVTARPTLRS</sequence>